<evidence type="ECO:0000313" key="4">
    <source>
        <dbReference type="Proteomes" id="UP001597326"/>
    </source>
</evidence>
<dbReference type="RefSeq" id="WP_343875708.1">
    <property type="nucleotide sequence ID" value="NZ_BAAAIX010000034.1"/>
</dbReference>
<gene>
    <name evidence="3" type="ORF">ACFSCS_14345</name>
</gene>
<proteinExistence type="predicted"/>
<feature type="region of interest" description="Disordered" evidence="1">
    <location>
        <begin position="1"/>
        <end position="24"/>
    </location>
</feature>
<sequence>MEEQRRTPSDDGGPTELSGPRGEDGMVVLSYTLSGILLYGGLGWLGAKYLHQTWMLPVGLILGLGFSIYLIVKRFGSLS</sequence>
<accession>A0ABW4RYH7</accession>
<feature type="transmembrane region" description="Helical" evidence="2">
    <location>
        <begin position="53"/>
        <end position="72"/>
    </location>
</feature>
<protein>
    <recommendedName>
        <fullName evidence="5">AtpZ/AtpI family protein</fullName>
    </recommendedName>
</protein>
<keyword evidence="2" id="KW-1133">Transmembrane helix</keyword>
<dbReference type="EMBL" id="JBHUFZ010000033">
    <property type="protein sequence ID" value="MFD1891351.1"/>
    <property type="molecule type" value="Genomic_DNA"/>
</dbReference>
<evidence type="ECO:0008006" key="5">
    <source>
        <dbReference type="Google" id="ProtNLM"/>
    </source>
</evidence>
<keyword evidence="4" id="KW-1185">Reference proteome</keyword>
<evidence type="ECO:0000313" key="3">
    <source>
        <dbReference type="EMBL" id="MFD1891351.1"/>
    </source>
</evidence>
<keyword evidence="2" id="KW-0812">Transmembrane</keyword>
<evidence type="ECO:0000256" key="1">
    <source>
        <dbReference type="SAM" id="MobiDB-lite"/>
    </source>
</evidence>
<evidence type="ECO:0000256" key="2">
    <source>
        <dbReference type="SAM" id="Phobius"/>
    </source>
</evidence>
<reference evidence="4" key="1">
    <citation type="journal article" date="2019" name="Int. J. Syst. Evol. Microbiol.">
        <title>The Global Catalogue of Microorganisms (GCM) 10K type strain sequencing project: providing services to taxonomists for standard genome sequencing and annotation.</title>
        <authorList>
            <consortium name="The Broad Institute Genomics Platform"/>
            <consortium name="The Broad Institute Genome Sequencing Center for Infectious Disease"/>
            <person name="Wu L."/>
            <person name="Ma J."/>
        </authorList>
    </citation>
    <scope>NUCLEOTIDE SEQUENCE [LARGE SCALE GENOMIC DNA]</scope>
    <source>
        <strain evidence="4">CAIM 431</strain>
    </source>
</reference>
<keyword evidence="2" id="KW-0472">Membrane</keyword>
<comment type="caution">
    <text evidence="3">The sequence shown here is derived from an EMBL/GenBank/DDBJ whole genome shotgun (WGS) entry which is preliminary data.</text>
</comment>
<name>A0ABW4RYH7_9ACTN</name>
<feature type="transmembrane region" description="Helical" evidence="2">
    <location>
        <begin position="28"/>
        <end position="47"/>
    </location>
</feature>
<organism evidence="3 4">
    <name type="scientific">Luteococcus peritonei</name>
    <dbReference type="NCBI Taxonomy" id="88874"/>
    <lineage>
        <taxon>Bacteria</taxon>
        <taxon>Bacillati</taxon>
        <taxon>Actinomycetota</taxon>
        <taxon>Actinomycetes</taxon>
        <taxon>Propionibacteriales</taxon>
        <taxon>Propionibacteriaceae</taxon>
        <taxon>Luteococcus</taxon>
    </lineage>
</organism>
<dbReference type="Proteomes" id="UP001597326">
    <property type="component" value="Unassembled WGS sequence"/>
</dbReference>